<feature type="region of interest" description="Disordered" evidence="6">
    <location>
        <begin position="852"/>
        <end position="914"/>
    </location>
</feature>
<dbReference type="Pfam" id="PF13445">
    <property type="entry name" value="zf-RING_UBOX"/>
    <property type="match status" value="1"/>
</dbReference>
<dbReference type="GeneID" id="123023743"/>
<evidence type="ECO:0000259" key="7">
    <source>
        <dbReference type="PROSITE" id="PS50089"/>
    </source>
</evidence>
<evidence type="ECO:0008006" key="11">
    <source>
        <dbReference type="Google" id="ProtNLM"/>
    </source>
</evidence>
<dbReference type="SUPFAM" id="SSF57850">
    <property type="entry name" value="RING/U-box"/>
    <property type="match status" value="1"/>
</dbReference>
<dbReference type="InterPro" id="IPR013083">
    <property type="entry name" value="Znf_RING/FYVE/PHD"/>
</dbReference>
<feature type="compositionally biased region" description="Low complexity" evidence="6">
    <location>
        <begin position="902"/>
        <end position="914"/>
    </location>
</feature>
<dbReference type="OMA" id="DECDPQR"/>
<keyword evidence="10" id="KW-1185">Reference proteome</keyword>
<accession>A0A8D2J5B8</accession>
<feature type="compositionally biased region" description="Polar residues" evidence="6">
    <location>
        <begin position="882"/>
        <end position="895"/>
    </location>
</feature>
<keyword evidence="3" id="KW-0862">Zinc</keyword>
<dbReference type="InterPro" id="IPR000315">
    <property type="entry name" value="Znf_B-box"/>
</dbReference>
<evidence type="ECO:0000256" key="1">
    <source>
        <dbReference type="ARBA" id="ARBA00022723"/>
    </source>
</evidence>
<evidence type="ECO:0000259" key="8">
    <source>
        <dbReference type="PROSITE" id="PS50119"/>
    </source>
</evidence>
<feature type="compositionally biased region" description="Low complexity" evidence="6">
    <location>
        <begin position="854"/>
        <end position="867"/>
    </location>
</feature>
<dbReference type="Gene3D" id="3.30.40.10">
    <property type="entry name" value="Zinc/RING finger domain, C3HC4 (zinc finger)"/>
    <property type="match status" value="1"/>
</dbReference>
<reference evidence="9" key="1">
    <citation type="submission" date="2025-08" db="UniProtKB">
        <authorList>
            <consortium name="Ensembl"/>
        </authorList>
    </citation>
    <scope>IDENTIFICATION</scope>
</reference>
<dbReference type="RefSeq" id="XP_044286648.1">
    <property type="nucleotide sequence ID" value="XM_044430713.1"/>
</dbReference>
<dbReference type="Ensembl" id="ENSVKKT00000006899.1">
    <property type="protein sequence ID" value="ENSVKKP00000006721.1"/>
    <property type="gene ID" value="ENSVKKG00000004872.1"/>
</dbReference>
<protein>
    <recommendedName>
        <fullName evidence="11">RING-type domain-containing protein</fullName>
    </recommendedName>
</protein>
<dbReference type="AlphaFoldDB" id="A0A8D2J5B8"/>
<keyword evidence="2 4" id="KW-0863">Zinc-finger</keyword>
<gene>
    <name evidence="9" type="primary">LOC123023743</name>
</gene>
<dbReference type="PROSITE" id="PS00518">
    <property type="entry name" value="ZF_RING_1"/>
    <property type="match status" value="1"/>
</dbReference>
<dbReference type="SMART" id="SM00184">
    <property type="entry name" value="RING"/>
    <property type="match status" value="1"/>
</dbReference>
<evidence type="ECO:0000313" key="10">
    <source>
        <dbReference type="Proteomes" id="UP000694545"/>
    </source>
</evidence>
<dbReference type="GO" id="GO:0008270">
    <property type="term" value="F:zinc ion binding"/>
    <property type="evidence" value="ECO:0007669"/>
    <property type="project" value="UniProtKB-KW"/>
</dbReference>
<dbReference type="SUPFAM" id="SSF57845">
    <property type="entry name" value="B-box zinc-binding domain"/>
    <property type="match status" value="1"/>
</dbReference>
<dbReference type="InterPro" id="IPR027370">
    <property type="entry name" value="Znf-RING_euk"/>
</dbReference>
<feature type="coiled-coil region" evidence="5">
    <location>
        <begin position="224"/>
        <end position="276"/>
    </location>
</feature>
<dbReference type="Pfam" id="PF00643">
    <property type="entry name" value="zf-B_box"/>
    <property type="match status" value="1"/>
</dbReference>
<keyword evidence="1" id="KW-0479">Metal-binding</keyword>
<evidence type="ECO:0000256" key="4">
    <source>
        <dbReference type="PROSITE-ProRule" id="PRU00024"/>
    </source>
</evidence>
<evidence type="ECO:0000256" key="3">
    <source>
        <dbReference type="ARBA" id="ARBA00022833"/>
    </source>
</evidence>
<name>A0A8D2J5B8_VARKO</name>
<dbReference type="Gene3D" id="3.30.160.60">
    <property type="entry name" value="Classic Zinc Finger"/>
    <property type="match status" value="1"/>
</dbReference>
<dbReference type="InterPro" id="IPR001841">
    <property type="entry name" value="Znf_RING"/>
</dbReference>
<sequence>MEASLTCAVCLALFENPVTLPVCSHNFCRSCVDECLSQASLPALSAVSSSRSAPRSYDPLRTSRRGGDSVSVSCPLCRKLCPLPADLGAAALPVNTTLAELVKLFKAAKPSQGATPEEASSALAPHLAALGVACEKHPGRLMQLYCRMCRRGGCGQCVSEEHRGVFHSVNLIDTVYQEEKLAFFSNLKKIRELHLTLKKEITVPQIDAEKHEKELIETEFEKVHNALEMRKKQLLEDLEIQKTRKEKENLVWKKTKEAHRKTIENVLTDCEKLLDECDPQRFLEVACSLNQRMITQLDLIQLSSDQDESQPECRQMQIDTTSLVKDILALNLTSVNSDAAKETFSRGSKLSIFQSPGSKWEAKKNKQNTFCPVEGEDILPSGRHIATRFMSISATTDFRSMSPEEVRYNYYMKHQMYSDKLQTQTLLLNERYTQPKLQSSKNATLEVIPSCLNTKANNQKKMRRQLLQRKAVKETSSPDLPGFSFKTQAMNFNFSGSNNNFNLLNVQGSQKDSKETFPSERTKSCFEKDTVLALPTVTLPSETMFSFTMFPNISQPTALPSANLSPYFKCSIMESQTPVSVSSSSGNMMVVGANKSSPTSVEKYNSVSSTLFLVQSKSQECNIKNNANGYDSVSTTAINSITTTTSSAKPAGSGNLLIPAFSTKLENDCFQTTKPNFSEQTSCSVSLPIQKIEQGKTDTCFNKESTPRRSWLTSAEGCPKHLVDDSNAIFSYASDKQTAPCVTVPNHSYINNAPNLFSFKGCIKNSCGTFASSIIPCNKTECAHEKTVKATEKNSTAKKSVPLRNDVPFYQEVKDLMCHSSSFSVSEIRNCLKSETDNVLVSQQPVGCDPLANSTSVSSVPTDVSSPLENASAHVEDHRRSPSVTSAASCTVNSDSDVEDLSQASNSSDSSSASEYFCLAEDKILPN</sequence>
<keyword evidence="5" id="KW-0175">Coiled coil</keyword>
<feature type="domain" description="B box-type" evidence="8">
    <location>
        <begin position="134"/>
        <end position="172"/>
    </location>
</feature>
<feature type="region of interest" description="Disordered" evidence="6">
    <location>
        <begin position="50"/>
        <end position="70"/>
    </location>
</feature>
<proteinExistence type="predicted"/>
<reference evidence="9" key="2">
    <citation type="submission" date="2025-09" db="UniProtKB">
        <authorList>
            <consortium name="Ensembl"/>
        </authorList>
    </citation>
    <scope>IDENTIFICATION</scope>
</reference>
<dbReference type="InterPro" id="IPR017907">
    <property type="entry name" value="Znf_RING_CS"/>
</dbReference>
<dbReference type="PROSITE" id="PS50119">
    <property type="entry name" value="ZF_BBOX"/>
    <property type="match status" value="1"/>
</dbReference>
<dbReference type="InterPro" id="IPR050143">
    <property type="entry name" value="TRIM/RBCC"/>
</dbReference>
<evidence type="ECO:0000256" key="6">
    <source>
        <dbReference type="SAM" id="MobiDB-lite"/>
    </source>
</evidence>
<dbReference type="PANTHER" id="PTHR24103">
    <property type="entry name" value="E3 UBIQUITIN-PROTEIN LIGASE TRIM"/>
    <property type="match status" value="1"/>
</dbReference>
<evidence type="ECO:0000256" key="2">
    <source>
        <dbReference type="ARBA" id="ARBA00022771"/>
    </source>
</evidence>
<evidence type="ECO:0000313" key="9">
    <source>
        <dbReference type="Ensembl" id="ENSVKKP00000006721.1"/>
    </source>
</evidence>
<organism evidence="9 10">
    <name type="scientific">Varanus komodoensis</name>
    <name type="common">Komodo dragon</name>
    <dbReference type="NCBI Taxonomy" id="61221"/>
    <lineage>
        <taxon>Eukaryota</taxon>
        <taxon>Metazoa</taxon>
        <taxon>Chordata</taxon>
        <taxon>Craniata</taxon>
        <taxon>Vertebrata</taxon>
        <taxon>Euteleostomi</taxon>
        <taxon>Lepidosauria</taxon>
        <taxon>Squamata</taxon>
        <taxon>Bifurcata</taxon>
        <taxon>Unidentata</taxon>
        <taxon>Episquamata</taxon>
        <taxon>Toxicofera</taxon>
        <taxon>Anguimorpha</taxon>
        <taxon>Paleoanguimorpha</taxon>
        <taxon>Varanoidea</taxon>
        <taxon>Varanidae</taxon>
        <taxon>Varanus</taxon>
    </lineage>
</organism>
<evidence type="ECO:0000256" key="5">
    <source>
        <dbReference type="SAM" id="Coils"/>
    </source>
</evidence>
<feature type="domain" description="RING-type" evidence="7">
    <location>
        <begin position="7"/>
        <end position="78"/>
    </location>
</feature>
<dbReference type="PROSITE" id="PS50089">
    <property type="entry name" value="ZF_RING_2"/>
    <property type="match status" value="1"/>
</dbReference>
<dbReference type="Proteomes" id="UP000694545">
    <property type="component" value="Unplaced"/>
</dbReference>